<dbReference type="PANTHER" id="PTHR10166">
    <property type="entry name" value="VOLTAGE-DEPENDENT CALCIUM CHANNEL SUBUNIT ALPHA-2/DELTA-RELATED"/>
    <property type="match status" value="1"/>
</dbReference>
<dbReference type="InterPro" id="IPR051173">
    <property type="entry name" value="Ca_channel_alpha-2/delta"/>
</dbReference>
<evidence type="ECO:0000259" key="1">
    <source>
        <dbReference type="PROSITE" id="PS50234"/>
    </source>
</evidence>
<dbReference type="PANTHER" id="PTHR10166:SF66">
    <property type="entry name" value="VWFA AND CACHE DOMAIN-CONTAINING PROTEIN CG16868"/>
    <property type="match status" value="1"/>
</dbReference>
<dbReference type="SUPFAM" id="SSF53300">
    <property type="entry name" value="vWA-like"/>
    <property type="match status" value="1"/>
</dbReference>
<dbReference type="Pfam" id="PF13519">
    <property type="entry name" value="VWA_2"/>
    <property type="match status" value="1"/>
</dbReference>
<evidence type="ECO:0000313" key="2">
    <source>
        <dbReference type="EMBL" id="KAJ8315327.1"/>
    </source>
</evidence>
<dbReference type="InterPro" id="IPR002035">
    <property type="entry name" value="VWF_A"/>
</dbReference>
<sequence>MEISHISRPPRYLFKTGNICSTAQVIDGAAFTNVLQSIANNALGVAKVQNLHVLEEDYDKVIYRNTFLDGGGLVTEISSSLSRKFNGPIQALKKIKEAVEQDINSYTTTRTLKQCCQATGINTNEACVTISSDSPPGSTFPNTRIQEVMKENYRQNPNLKWQYFGKEDGVYVNYPSVKLSDCSNYDPRYRPFYVSTATPVEKDVVVVIDRSGSMGDYHDSRSLLQIAKEAAISVLDTLNPNDRFGVVAFDTNAYIPGANTNQRSCHETKLAHATPLNIKYMKNQIREKVILFLTDGEKTAGGDPLVTIKDSNKKLNNEVTILTYGLGTVMHVEEIGRFEHIKNASYLRSAMASYYNRFSSSETVTNPIFSVPYQDLFGIGLITSICLPLYSSQGLFGVACSDATLSDIVADISYFRQGEYSYAFIIDGFGRTLMHPMLPLPYSIKDDPIYVDIKNLERSPMAAGVISSMVAYFHDFLIIKASVNQPVALTEVRF</sequence>
<dbReference type="PROSITE" id="PS50234">
    <property type="entry name" value="VWFA"/>
    <property type="match status" value="1"/>
</dbReference>
<dbReference type="EMBL" id="JARBDR010000337">
    <property type="protein sequence ID" value="KAJ8315327.1"/>
    <property type="molecule type" value="Genomic_DNA"/>
</dbReference>
<proteinExistence type="predicted"/>
<comment type="caution">
    <text evidence="2">The sequence shown here is derived from an EMBL/GenBank/DDBJ whole genome shotgun (WGS) entry which is preliminary data.</text>
</comment>
<dbReference type="SMART" id="SM00327">
    <property type="entry name" value="VWA"/>
    <property type="match status" value="1"/>
</dbReference>
<gene>
    <name evidence="2" type="ORF">KUTeg_007477</name>
</gene>
<protein>
    <recommendedName>
        <fullName evidence="1">VWFA domain-containing protein</fullName>
    </recommendedName>
</protein>
<organism evidence="2 3">
    <name type="scientific">Tegillarca granosa</name>
    <name type="common">Malaysian cockle</name>
    <name type="synonym">Anadara granosa</name>
    <dbReference type="NCBI Taxonomy" id="220873"/>
    <lineage>
        <taxon>Eukaryota</taxon>
        <taxon>Metazoa</taxon>
        <taxon>Spiralia</taxon>
        <taxon>Lophotrochozoa</taxon>
        <taxon>Mollusca</taxon>
        <taxon>Bivalvia</taxon>
        <taxon>Autobranchia</taxon>
        <taxon>Pteriomorphia</taxon>
        <taxon>Arcoida</taxon>
        <taxon>Arcoidea</taxon>
        <taxon>Arcidae</taxon>
        <taxon>Tegillarca</taxon>
    </lineage>
</organism>
<accession>A0ABQ9FHE6</accession>
<dbReference type="Proteomes" id="UP001217089">
    <property type="component" value="Unassembled WGS sequence"/>
</dbReference>
<dbReference type="CDD" id="cd00198">
    <property type="entry name" value="vWFA"/>
    <property type="match status" value="1"/>
</dbReference>
<dbReference type="InterPro" id="IPR036465">
    <property type="entry name" value="vWFA_dom_sf"/>
</dbReference>
<name>A0ABQ9FHE6_TEGGR</name>
<dbReference type="Gene3D" id="3.40.50.410">
    <property type="entry name" value="von Willebrand factor, type A domain"/>
    <property type="match status" value="1"/>
</dbReference>
<keyword evidence="3" id="KW-1185">Reference proteome</keyword>
<evidence type="ECO:0000313" key="3">
    <source>
        <dbReference type="Proteomes" id="UP001217089"/>
    </source>
</evidence>
<reference evidence="2 3" key="1">
    <citation type="submission" date="2022-12" db="EMBL/GenBank/DDBJ databases">
        <title>Chromosome-level genome of Tegillarca granosa.</title>
        <authorList>
            <person name="Kim J."/>
        </authorList>
    </citation>
    <scope>NUCLEOTIDE SEQUENCE [LARGE SCALE GENOMIC DNA]</scope>
    <source>
        <strain evidence="2">Teg-2019</strain>
        <tissue evidence="2">Adductor muscle</tissue>
    </source>
</reference>
<feature type="domain" description="VWFA" evidence="1">
    <location>
        <begin position="203"/>
        <end position="253"/>
    </location>
</feature>
<dbReference type="Gene3D" id="3.30.450.20">
    <property type="entry name" value="PAS domain"/>
    <property type="match status" value="1"/>
</dbReference>